<comment type="similarity">
    <text evidence="3">Belongs to the bacterial ribosomal protein bS16 family.</text>
</comment>
<organism evidence="5">
    <name type="scientific">Thermomicrobium roseum</name>
    <dbReference type="NCBI Taxonomy" id="500"/>
    <lineage>
        <taxon>Bacteria</taxon>
        <taxon>Pseudomonadati</taxon>
        <taxon>Thermomicrobiota</taxon>
        <taxon>Thermomicrobia</taxon>
        <taxon>Thermomicrobiales</taxon>
        <taxon>Thermomicrobiaceae</taxon>
        <taxon>Thermomicrobium</taxon>
    </lineage>
</organism>
<dbReference type="HAMAP" id="MF_00385">
    <property type="entry name" value="Ribosomal_bS16"/>
    <property type="match status" value="1"/>
</dbReference>
<protein>
    <recommendedName>
        <fullName evidence="3">Small ribosomal subunit protein bS16</fullName>
    </recommendedName>
</protein>
<dbReference type="GO" id="GO:0015935">
    <property type="term" value="C:small ribosomal subunit"/>
    <property type="evidence" value="ECO:0007669"/>
    <property type="project" value="TreeGrafter"/>
</dbReference>
<dbReference type="InterPro" id="IPR000307">
    <property type="entry name" value="Ribosomal_bS16"/>
</dbReference>
<dbReference type="PANTHER" id="PTHR12919">
    <property type="entry name" value="30S RIBOSOMAL PROTEIN S16"/>
    <property type="match status" value="1"/>
</dbReference>
<evidence type="ECO:0000313" key="5">
    <source>
        <dbReference type="EMBL" id="HEF65604.1"/>
    </source>
</evidence>
<dbReference type="Gene3D" id="3.30.1320.10">
    <property type="match status" value="1"/>
</dbReference>
<gene>
    <name evidence="3" type="primary">rpsP</name>
    <name evidence="5" type="ORF">ENP47_08415</name>
</gene>
<dbReference type="EMBL" id="DSJL01000011">
    <property type="protein sequence ID" value="HEF65604.1"/>
    <property type="molecule type" value="Genomic_DNA"/>
</dbReference>
<proteinExistence type="inferred from homology"/>
<dbReference type="PANTHER" id="PTHR12919:SF20">
    <property type="entry name" value="SMALL RIBOSOMAL SUBUNIT PROTEIN BS16M"/>
    <property type="match status" value="1"/>
</dbReference>
<dbReference type="SUPFAM" id="SSF54565">
    <property type="entry name" value="Ribosomal protein S16"/>
    <property type="match status" value="1"/>
</dbReference>
<evidence type="ECO:0000256" key="4">
    <source>
        <dbReference type="SAM" id="MobiDB-lite"/>
    </source>
</evidence>
<evidence type="ECO:0000256" key="1">
    <source>
        <dbReference type="ARBA" id="ARBA00022980"/>
    </source>
</evidence>
<dbReference type="GO" id="GO:0003735">
    <property type="term" value="F:structural constituent of ribosome"/>
    <property type="evidence" value="ECO:0007669"/>
    <property type="project" value="InterPro"/>
</dbReference>
<reference evidence="5" key="1">
    <citation type="journal article" date="2020" name="mSystems">
        <title>Genome- and Community-Level Interaction Insights into Carbon Utilization and Element Cycling Functions of Hydrothermarchaeota in Hydrothermal Sediment.</title>
        <authorList>
            <person name="Zhou Z."/>
            <person name="Liu Y."/>
            <person name="Xu W."/>
            <person name="Pan J."/>
            <person name="Luo Z.H."/>
            <person name="Li M."/>
        </authorList>
    </citation>
    <scope>NUCLEOTIDE SEQUENCE [LARGE SCALE GENOMIC DNA]</scope>
    <source>
        <strain evidence="5">SpSt-222</strain>
    </source>
</reference>
<dbReference type="GO" id="GO:0005737">
    <property type="term" value="C:cytoplasm"/>
    <property type="evidence" value="ECO:0007669"/>
    <property type="project" value="UniProtKB-ARBA"/>
</dbReference>
<accession>A0A7C1FT39</accession>
<feature type="compositionally biased region" description="Polar residues" evidence="4">
    <location>
        <begin position="90"/>
        <end position="99"/>
    </location>
</feature>
<keyword evidence="2 3" id="KW-0687">Ribonucleoprotein</keyword>
<feature type="region of interest" description="Disordered" evidence="4">
    <location>
        <begin position="80"/>
        <end position="99"/>
    </location>
</feature>
<name>A0A7C1FT39_THERO</name>
<dbReference type="NCBIfam" id="TIGR00002">
    <property type="entry name" value="S16"/>
    <property type="match status" value="1"/>
</dbReference>
<keyword evidence="1 3" id="KW-0689">Ribosomal protein</keyword>
<comment type="caution">
    <text evidence="5">The sequence shown here is derived from an EMBL/GenBank/DDBJ whole genome shotgun (WGS) entry which is preliminary data.</text>
</comment>
<dbReference type="GO" id="GO:0006412">
    <property type="term" value="P:translation"/>
    <property type="evidence" value="ECO:0007669"/>
    <property type="project" value="UniProtKB-UniRule"/>
</dbReference>
<sequence length="99" mass="11506">MIKLRLRRMGKKKQPHYRIVAAEARWPRDGRFIEVIGYYNPRTDPYTLEVNVERARWWLEHGAQPTDTVRALLVRAGVLPPRQRGEGQKSDTAAQQPDA</sequence>
<evidence type="ECO:0000256" key="3">
    <source>
        <dbReference type="HAMAP-Rule" id="MF_00385"/>
    </source>
</evidence>
<dbReference type="AlphaFoldDB" id="A0A7C1FT39"/>
<dbReference type="Pfam" id="PF00886">
    <property type="entry name" value="Ribosomal_S16"/>
    <property type="match status" value="1"/>
</dbReference>
<evidence type="ECO:0000256" key="2">
    <source>
        <dbReference type="ARBA" id="ARBA00023274"/>
    </source>
</evidence>
<dbReference type="InterPro" id="IPR023803">
    <property type="entry name" value="Ribosomal_bS16_dom_sf"/>
</dbReference>